<gene>
    <name evidence="6" type="primary">LOC116207839</name>
    <name evidence="3" type="ORF">CDL15_Pgr001818</name>
</gene>
<dbReference type="GeneID" id="116207839"/>
<dbReference type="OrthoDB" id="5348404at2759"/>
<evidence type="ECO:0000313" key="5">
    <source>
        <dbReference type="Proteomes" id="UP000515151"/>
    </source>
</evidence>
<dbReference type="InterPro" id="IPR003034">
    <property type="entry name" value="SAP_dom"/>
</dbReference>
<evidence type="ECO:0000256" key="1">
    <source>
        <dbReference type="SAM" id="MobiDB-lite"/>
    </source>
</evidence>
<feature type="domain" description="SAP" evidence="2">
    <location>
        <begin position="12"/>
        <end position="46"/>
    </location>
</feature>
<feature type="compositionally biased region" description="Low complexity" evidence="1">
    <location>
        <begin position="113"/>
        <end position="126"/>
    </location>
</feature>
<proteinExistence type="predicted"/>
<reference evidence="3" key="2">
    <citation type="submission" date="2017-06" db="EMBL/GenBank/DDBJ databases">
        <title>The pomegranate genome and the genomics of punicalagin biosynthesis.</title>
        <authorList>
            <person name="Xu C."/>
        </authorList>
    </citation>
    <scope>NUCLEOTIDE SEQUENCE [LARGE SCALE GENOMIC DNA]</scope>
    <source>
        <tissue evidence="3">Fresh leaf</tissue>
    </source>
</reference>
<sequence>MSSYPVLDNRPIDQWKVTELKEELKRRKLTTRGLKDDLIRRLDEALRVEREKAEKEKAEEEKALKEKAEREKAEWEKAEENAERENAEREKAEKENAERETAERDKQVDNGIESDPPNSSSVDNSETVPSGSANNAAHSDKNDEKVDDDRVAIDVNEGLASSDQAVQAGVTAATGVAEKVDELTAPATTEEPSMEVTAVETIIEVKESTVNLAEQGQQNPEKQENKNPEKQDGSENQLEDGNLKHQLESGDMKMPPQEDAVLDSPAPNNQVSEVSYNLGFQVKSDSVNNDSVSINEKNEFKDNITADNIKLELDVVKPEMVEPSSSDVVPAGGESHPMDVKELHESKVADQEKEDKNNSMSPDMSKNNEIADLGYSEKLNLDRSSGDDSMEEDVPENKHIDSKHNEDEVGDKNEKTEVTAVKEESPVDVVGDDEKVIKVEKSQQSTLAEKRKLNDGGYGSSEPVKRQRRWQSEGIKVPEPQGSNLTPTTTPKDTLQTPTSKRNFMRSDSTVSDDAPKERGVPPPQKPATNSLRIDRFLRPFTLKAVQELLGKTGTVKSFWMDQIKTHCYVTYSSVEEAVETRNAVYNLQWPPNGGRLLVAEFVEPEEVKARLEAPPQAPAPTPTPAAQTLQPPAPRQQAAPPKQQLPPPPPLPPPPAPERERGVHLPPPPPLSEKVDPTIVTLDVLFRKTKATPRIYYLPLSEERVAVKLSARGKAPRQ</sequence>
<feature type="compositionally biased region" description="Low complexity" evidence="1">
    <location>
        <begin position="625"/>
        <end position="643"/>
    </location>
</feature>
<dbReference type="SUPFAM" id="SSF68906">
    <property type="entry name" value="SAP domain"/>
    <property type="match status" value="1"/>
</dbReference>
<organism evidence="3 4">
    <name type="scientific">Punica granatum</name>
    <name type="common">Pomegranate</name>
    <dbReference type="NCBI Taxonomy" id="22663"/>
    <lineage>
        <taxon>Eukaryota</taxon>
        <taxon>Viridiplantae</taxon>
        <taxon>Streptophyta</taxon>
        <taxon>Embryophyta</taxon>
        <taxon>Tracheophyta</taxon>
        <taxon>Spermatophyta</taxon>
        <taxon>Magnoliopsida</taxon>
        <taxon>eudicotyledons</taxon>
        <taxon>Gunneridae</taxon>
        <taxon>Pentapetalae</taxon>
        <taxon>rosids</taxon>
        <taxon>malvids</taxon>
        <taxon>Myrtales</taxon>
        <taxon>Lythraceae</taxon>
        <taxon>Punica</taxon>
    </lineage>
</organism>
<feature type="compositionally biased region" description="Polar residues" evidence="1">
    <location>
        <begin position="208"/>
        <end position="220"/>
    </location>
</feature>
<dbReference type="InterPro" id="IPR036361">
    <property type="entry name" value="SAP_dom_sf"/>
</dbReference>
<accession>A0A218XBD4</accession>
<dbReference type="Gene3D" id="1.10.720.30">
    <property type="entry name" value="SAP domain"/>
    <property type="match status" value="1"/>
</dbReference>
<dbReference type="InterPro" id="IPR032552">
    <property type="entry name" value="RSB_motif"/>
</dbReference>
<dbReference type="GO" id="GO:0003676">
    <property type="term" value="F:nucleic acid binding"/>
    <property type="evidence" value="ECO:0007669"/>
    <property type="project" value="InterPro"/>
</dbReference>
<name>A0A218XBD4_PUNGR</name>
<dbReference type="CDD" id="cd12432">
    <property type="entry name" value="RRM_ACINU"/>
    <property type="match status" value="1"/>
</dbReference>
<dbReference type="PANTHER" id="PTHR47031:SF3">
    <property type="entry name" value="SAP DOMAIN-CONTAINING PROTEIN"/>
    <property type="match status" value="1"/>
</dbReference>
<reference evidence="4" key="1">
    <citation type="journal article" date="2017" name="Plant J.">
        <title>The pomegranate (Punica granatum L.) genome and the genomics of punicalagin biosynthesis.</title>
        <authorList>
            <person name="Qin G."/>
            <person name="Xu C."/>
            <person name="Ming R."/>
            <person name="Tang H."/>
            <person name="Guyot R."/>
            <person name="Kramer E.M."/>
            <person name="Hu Y."/>
            <person name="Yi X."/>
            <person name="Qi Y."/>
            <person name="Xu X."/>
            <person name="Gao Z."/>
            <person name="Pan H."/>
            <person name="Jian J."/>
            <person name="Tian Y."/>
            <person name="Yue Z."/>
            <person name="Xu Y."/>
        </authorList>
    </citation>
    <scope>NUCLEOTIDE SEQUENCE [LARGE SCALE GENOMIC DNA]</scope>
    <source>
        <strain evidence="4">cv. Dabenzi</strain>
    </source>
</reference>
<feature type="region of interest" description="Disordered" evidence="1">
    <location>
        <begin position="48"/>
        <end position="270"/>
    </location>
</feature>
<dbReference type="AlphaFoldDB" id="A0A218XBD4"/>
<dbReference type="Proteomes" id="UP000515151">
    <property type="component" value="Chromosome 5"/>
</dbReference>
<feature type="compositionally biased region" description="Pro residues" evidence="1">
    <location>
        <begin position="644"/>
        <end position="657"/>
    </location>
</feature>
<dbReference type="Pfam" id="PF02037">
    <property type="entry name" value="SAP"/>
    <property type="match status" value="1"/>
</dbReference>
<keyword evidence="5" id="KW-1185">Reference proteome</keyword>
<feature type="compositionally biased region" description="Basic and acidic residues" evidence="1">
    <location>
        <begin position="432"/>
        <end position="441"/>
    </location>
</feature>
<feature type="compositionally biased region" description="Polar residues" evidence="1">
    <location>
        <begin position="127"/>
        <end position="137"/>
    </location>
</feature>
<dbReference type="Proteomes" id="UP000197138">
    <property type="component" value="Unassembled WGS sequence"/>
</dbReference>
<dbReference type="RefSeq" id="XP_031396793.1">
    <property type="nucleotide sequence ID" value="XM_031540933.1"/>
</dbReference>
<dbReference type="Pfam" id="PF16294">
    <property type="entry name" value="RSB_motif"/>
    <property type="match status" value="1"/>
</dbReference>
<feature type="compositionally biased region" description="Polar residues" evidence="1">
    <location>
        <begin position="358"/>
        <end position="368"/>
    </location>
</feature>
<feature type="compositionally biased region" description="Polar residues" evidence="1">
    <location>
        <begin position="500"/>
        <end position="512"/>
    </location>
</feature>
<protein>
    <submittedName>
        <fullName evidence="6">Apoptotic chromatin condensation inducer in the nucleus</fullName>
    </submittedName>
</protein>
<evidence type="ECO:0000313" key="4">
    <source>
        <dbReference type="Proteomes" id="UP000197138"/>
    </source>
</evidence>
<evidence type="ECO:0000313" key="6">
    <source>
        <dbReference type="RefSeq" id="XP_031396793.1"/>
    </source>
</evidence>
<dbReference type="PANTHER" id="PTHR47031">
    <property type="entry name" value="SAP DNA-BINDING DOMAIN-CONTAINING PROTEIN"/>
    <property type="match status" value="1"/>
</dbReference>
<feature type="compositionally biased region" description="Basic and acidic residues" evidence="1">
    <location>
        <begin position="221"/>
        <end position="233"/>
    </location>
</feature>
<feature type="compositionally biased region" description="Basic and acidic residues" evidence="1">
    <location>
        <begin position="48"/>
        <end position="108"/>
    </location>
</feature>
<dbReference type="EMBL" id="MTKT01002011">
    <property type="protein sequence ID" value="OWM82244.1"/>
    <property type="molecule type" value="Genomic_DNA"/>
</dbReference>
<feature type="compositionally biased region" description="Basic and acidic residues" evidence="1">
    <location>
        <begin position="138"/>
        <end position="152"/>
    </location>
</feature>
<feature type="compositionally biased region" description="Low complexity" evidence="1">
    <location>
        <begin position="486"/>
        <end position="499"/>
    </location>
</feature>
<dbReference type="PROSITE" id="PS50800">
    <property type="entry name" value="SAP"/>
    <property type="match status" value="1"/>
</dbReference>
<reference evidence="5" key="3">
    <citation type="journal article" date="2020" name="Plant Biotechnol. J.">
        <title>The pomegranate (Punica granatum L.) draft genome dissects genetic divergence between soft- and hard-seeded cultivars.</title>
        <authorList>
            <person name="Luo X."/>
            <person name="Li H."/>
            <person name="Wu Z."/>
            <person name="Yao W."/>
            <person name="Zhao P."/>
            <person name="Cao D."/>
            <person name="Yu H."/>
            <person name="Li K."/>
            <person name="Poudel K."/>
            <person name="Zhao D."/>
            <person name="Zhang F."/>
            <person name="Xia X."/>
            <person name="Chen L."/>
            <person name="Wang Q."/>
            <person name="Jing D."/>
            <person name="Cao S."/>
        </authorList>
    </citation>
    <scope>NUCLEOTIDE SEQUENCE [LARGE SCALE GENOMIC DNA]</scope>
</reference>
<feature type="region of interest" description="Disordered" evidence="1">
    <location>
        <begin position="609"/>
        <end position="678"/>
    </location>
</feature>
<dbReference type="SMART" id="SM00513">
    <property type="entry name" value="SAP"/>
    <property type="match status" value="1"/>
</dbReference>
<feature type="compositionally biased region" description="Basic and acidic residues" evidence="1">
    <location>
        <begin position="336"/>
        <end position="357"/>
    </location>
</feature>
<feature type="compositionally biased region" description="Low complexity" evidence="1">
    <location>
        <begin position="164"/>
        <end position="177"/>
    </location>
</feature>
<evidence type="ECO:0000313" key="3">
    <source>
        <dbReference type="EMBL" id="OWM82244.1"/>
    </source>
</evidence>
<feature type="compositionally biased region" description="Basic and acidic residues" evidence="1">
    <location>
        <begin position="241"/>
        <end position="251"/>
    </location>
</feature>
<reference evidence="6" key="4">
    <citation type="submission" date="2025-04" db="UniProtKB">
        <authorList>
            <consortium name="RefSeq"/>
        </authorList>
    </citation>
    <scope>IDENTIFICATION</scope>
    <source>
        <tissue evidence="6">Leaf</tissue>
    </source>
</reference>
<evidence type="ECO:0000259" key="2">
    <source>
        <dbReference type="PROSITE" id="PS50800"/>
    </source>
</evidence>
<feature type="compositionally biased region" description="Basic and acidic residues" evidence="1">
    <location>
        <begin position="395"/>
        <end position="425"/>
    </location>
</feature>
<dbReference type="InterPro" id="IPR035979">
    <property type="entry name" value="RBD_domain_sf"/>
</dbReference>
<feature type="region of interest" description="Disordered" evidence="1">
    <location>
        <begin position="321"/>
        <end position="530"/>
    </location>
</feature>
<dbReference type="SUPFAM" id="SSF54928">
    <property type="entry name" value="RNA-binding domain, RBD"/>
    <property type="match status" value="1"/>
</dbReference>
<dbReference type="InterPro" id="IPR034257">
    <property type="entry name" value="Acinus_RRM"/>
</dbReference>